<dbReference type="GO" id="GO:0003729">
    <property type="term" value="F:mRNA binding"/>
    <property type="evidence" value="ECO:0007669"/>
    <property type="project" value="TreeGrafter"/>
</dbReference>
<evidence type="ECO:0000256" key="4">
    <source>
        <dbReference type="PROSITE-ProRule" id="PRU00317"/>
    </source>
</evidence>
<feature type="repeat" description="Pumilio" evidence="4">
    <location>
        <begin position="15"/>
        <end position="51"/>
    </location>
</feature>
<dbReference type="AlphaFoldDB" id="A0A2P5EYK8"/>
<keyword evidence="1" id="KW-0677">Repeat</keyword>
<dbReference type="Proteomes" id="UP000237000">
    <property type="component" value="Unassembled WGS sequence"/>
</dbReference>
<dbReference type="Pfam" id="PF00806">
    <property type="entry name" value="PUF"/>
    <property type="match status" value="2"/>
</dbReference>
<dbReference type="SMART" id="SM00025">
    <property type="entry name" value="Pumilio"/>
    <property type="match status" value="2"/>
</dbReference>
<gene>
    <name evidence="6" type="ORF">TorRG33x02_136660</name>
</gene>
<sequence length="135" mass="15025">MIKAKGEVLDTFVDRVTSNAFSISQDRYGNHVVQYIIELNVPQINQEITVQLKGEFGYLEEIANKITDEILSSPQALQVLLNPYGNYVAQSALEASTGSTRNALDQLIERSSPQLQTTTWGRIVLGNKSKILNQN</sequence>
<dbReference type="PANTHER" id="PTHR12537">
    <property type="entry name" value="RNA BINDING PROTEIN PUMILIO-RELATED"/>
    <property type="match status" value="1"/>
</dbReference>
<dbReference type="Gene3D" id="1.25.10.10">
    <property type="entry name" value="Leucine-rich Repeat Variant"/>
    <property type="match status" value="1"/>
</dbReference>
<dbReference type="GO" id="GO:0006417">
    <property type="term" value="P:regulation of translation"/>
    <property type="evidence" value="ECO:0007669"/>
    <property type="project" value="UniProtKB-KW"/>
</dbReference>
<accession>A0A2P5EYK8</accession>
<comment type="caution">
    <text evidence="6">The sequence shown here is derived from an EMBL/GenBank/DDBJ whole genome shotgun (WGS) entry which is preliminary data.</text>
</comment>
<evidence type="ECO:0000259" key="5">
    <source>
        <dbReference type="PROSITE" id="PS50303"/>
    </source>
</evidence>
<name>A0A2P5EYK8_TREOI</name>
<feature type="domain" description="PUM-HD" evidence="5">
    <location>
        <begin position="1"/>
        <end position="132"/>
    </location>
</feature>
<protein>
    <submittedName>
        <fullName evidence="6">Coatomer beta subunit</fullName>
    </submittedName>
</protein>
<feature type="repeat" description="Pumilio" evidence="4">
    <location>
        <begin position="69"/>
        <end position="109"/>
    </location>
</feature>
<dbReference type="InterPro" id="IPR011989">
    <property type="entry name" value="ARM-like"/>
</dbReference>
<keyword evidence="2" id="KW-0810">Translation regulation</keyword>
<keyword evidence="7" id="KW-1185">Reference proteome</keyword>
<evidence type="ECO:0000256" key="3">
    <source>
        <dbReference type="ARBA" id="ARBA00022884"/>
    </source>
</evidence>
<dbReference type="PROSITE" id="PS50302">
    <property type="entry name" value="PUM"/>
    <property type="match status" value="2"/>
</dbReference>
<dbReference type="OrthoDB" id="668540at2759"/>
<reference evidence="7" key="1">
    <citation type="submission" date="2016-06" db="EMBL/GenBank/DDBJ databases">
        <title>Parallel loss of symbiosis genes in relatives of nitrogen-fixing non-legume Parasponia.</title>
        <authorList>
            <person name="Van Velzen R."/>
            <person name="Holmer R."/>
            <person name="Bu F."/>
            <person name="Rutten L."/>
            <person name="Van Zeijl A."/>
            <person name="Liu W."/>
            <person name="Santuari L."/>
            <person name="Cao Q."/>
            <person name="Sharma T."/>
            <person name="Shen D."/>
            <person name="Roswanjaya Y."/>
            <person name="Wardhani T."/>
            <person name="Kalhor M.S."/>
            <person name="Jansen J."/>
            <person name="Van den Hoogen J."/>
            <person name="Gungor B."/>
            <person name="Hartog M."/>
            <person name="Hontelez J."/>
            <person name="Verver J."/>
            <person name="Yang W.-C."/>
            <person name="Schijlen E."/>
            <person name="Repin R."/>
            <person name="Schilthuizen M."/>
            <person name="Schranz E."/>
            <person name="Heidstra R."/>
            <person name="Miyata K."/>
            <person name="Fedorova E."/>
            <person name="Kohlen W."/>
            <person name="Bisseling T."/>
            <person name="Smit S."/>
            <person name="Geurts R."/>
        </authorList>
    </citation>
    <scope>NUCLEOTIDE SEQUENCE [LARGE SCALE GENOMIC DNA]</scope>
    <source>
        <strain evidence="7">cv. RG33-2</strain>
    </source>
</reference>
<evidence type="ECO:0000256" key="2">
    <source>
        <dbReference type="ARBA" id="ARBA00022845"/>
    </source>
</evidence>
<dbReference type="GO" id="GO:0005737">
    <property type="term" value="C:cytoplasm"/>
    <property type="evidence" value="ECO:0007669"/>
    <property type="project" value="TreeGrafter"/>
</dbReference>
<organism evidence="6 7">
    <name type="scientific">Trema orientale</name>
    <name type="common">Charcoal tree</name>
    <name type="synonym">Celtis orientalis</name>
    <dbReference type="NCBI Taxonomy" id="63057"/>
    <lineage>
        <taxon>Eukaryota</taxon>
        <taxon>Viridiplantae</taxon>
        <taxon>Streptophyta</taxon>
        <taxon>Embryophyta</taxon>
        <taxon>Tracheophyta</taxon>
        <taxon>Spermatophyta</taxon>
        <taxon>Magnoliopsida</taxon>
        <taxon>eudicotyledons</taxon>
        <taxon>Gunneridae</taxon>
        <taxon>Pentapetalae</taxon>
        <taxon>rosids</taxon>
        <taxon>fabids</taxon>
        <taxon>Rosales</taxon>
        <taxon>Cannabaceae</taxon>
        <taxon>Trema</taxon>
    </lineage>
</organism>
<dbReference type="SUPFAM" id="SSF48371">
    <property type="entry name" value="ARM repeat"/>
    <property type="match status" value="1"/>
</dbReference>
<evidence type="ECO:0000313" key="7">
    <source>
        <dbReference type="Proteomes" id="UP000237000"/>
    </source>
</evidence>
<dbReference type="InterPro" id="IPR001313">
    <property type="entry name" value="Pumilio_RNA-bd_rpt"/>
</dbReference>
<dbReference type="InParanoid" id="A0A2P5EYK8"/>
<evidence type="ECO:0000313" key="6">
    <source>
        <dbReference type="EMBL" id="PON90611.1"/>
    </source>
</evidence>
<dbReference type="InterPro" id="IPR033133">
    <property type="entry name" value="PUM-HD"/>
</dbReference>
<proteinExistence type="predicted"/>
<dbReference type="EMBL" id="JXTC01000082">
    <property type="protein sequence ID" value="PON90611.1"/>
    <property type="molecule type" value="Genomic_DNA"/>
</dbReference>
<dbReference type="InterPro" id="IPR016024">
    <property type="entry name" value="ARM-type_fold"/>
</dbReference>
<keyword evidence="3" id="KW-0694">RNA-binding</keyword>
<dbReference type="PROSITE" id="PS50303">
    <property type="entry name" value="PUM_HD"/>
    <property type="match status" value="1"/>
</dbReference>
<dbReference type="STRING" id="63057.A0A2P5EYK8"/>
<evidence type="ECO:0000256" key="1">
    <source>
        <dbReference type="ARBA" id="ARBA00022737"/>
    </source>
</evidence>
<dbReference type="PANTHER" id="PTHR12537:SF63">
    <property type="entry name" value="PUMILIO HOMOLOG 15"/>
    <property type="match status" value="1"/>
</dbReference>